<dbReference type="InterPro" id="IPR000727">
    <property type="entry name" value="T_SNARE_dom"/>
</dbReference>
<feature type="domain" description="HAMP" evidence="10">
    <location>
        <begin position="217"/>
        <end position="269"/>
    </location>
</feature>
<dbReference type="GO" id="GO:0007165">
    <property type="term" value="P:signal transduction"/>
    <property type="evidence" value="ECO:0007669"/>
    <property type="project" value="UniProtKB-KW"/>
</dbReference>
<dbReference type="PROSITE" id="PS50192">
    <property type="entry name" value="T_SNARE"/>
    <property type="match status" value="1"/>
</dbReference>
<dbReference type="CDD" id="cd06225">
    <property type="entry name" value="HAMP"/>
    <property type="match status" value="1"/>
</dbReference>
<keyword evidence="7" id="KW-0812">Transmembrane</keyword>
<dbReference type="Pfam" id="PF00015">
    <property type="entry name" value="MCPsignal"/>
    <property type="match status" value="1"/>
</dbReference>
<evidence type="ECO:0000259" key="10">
    <source>
        <dbReference type="PROSITE" id="PS50885"/>
    </source>
</evidence>
<keyword evidence="7" id="KW-0472">Membrane</keyword>
<dbReference type="RefSeq" id="WP_131411510.1">
    <property type="nucleotide sequence ID" value="NZ_SJTG01000005.1"/>
</dbReference>
<keyword evidence="2" id="KW-0488">Methylation</keyword>
<dbReference type="Pfam" id="PF12729">
    <property type="entry name" value="4HB_MCP_1"/>
    <property type="match status" value="1"/>
</dbReference>
<dbReference type="InterPro" id="IPR003660">
    <property type="entry name" value="HAMP_dom"/>
</dbReference>
<sequence>MKKFTLKVPELSVRNRMRAVLGLLGLMLIGGAVIGLGSMQLQNDGMRAIYEDQMVPMETISQINTRSLMSFITLGEAGSLVGKPDAVKQKLAEYEKYQAEMENLKKQFDAMPMSDAVKAQRDRWHANDADYKDAKASMVDALKQGDTGASEILELQVRPLLMDRQDALAKLVEAQRVDAKQIYDSQVSRYHLIRTISIIALLAGLLIAAVMAVLLMRSILGTLSVAVQVSHAIAAGRLGHHIETRRNDELGELLDALRTMDERLSAIVGEVRHGAGSVSSAAQQIARGNDDLSQRTQEQASSLEETASSMEEMTSTVKQNAENASHANQLASATRRQAEHGGEVAAQASTAMREINDSSRKISDIVSLIDEIAFQTNLLALNAAVEAARAGEQGRGFAVVATEVRNLAQRSAGAAKEIKGLINDSAEKVRVGSSLVDQSGKALAEIVDSVKKVTDIVAEIAAASQEQSAGIDQVNHAVLQMDEMTQQNAALVEEAAAAARAMHEQAGELARQVSFFQLGDDAAEPATERARTHTVMAEAEAVFAAVRNAPAPTRQPRASEAADAGAWKEF</sequence>
<comment type="subcellular location">
    <subcellularLocation>
        <location evidence="1">Membrane</location>
    </subcellularLocation>
</comment>
<feature type="compositionally biased region" description="Low complexity" evidence="6">
    <location>
        <begin position="300"/>
        <end position="314"/>
    </location>
</feature>
<dbReference type="PROSITE" id="PS50885">
    <property type="entry name" value="HAMP"/>
    <property type="match status" value="1"/>
</dbReference>
<dbReference type="PANTHER" id="PTHR43531:SF14">
    <property type="entry name" value="METHYL-ACCEPTING CHEMOTAXIS PROTEIN I-RELATED"/>
    <property type="match status" value="1"/>
</dbReference>
<dbReference type="EMBL" id="SJTG01000005">
    <property type="protein sequence ID" value="TCI06761.1"/>
    <property type="molecule type" value="Genomic_DNA"/>
</dbReference>
<feature type="transmembrane region" description="Helical" evidence="7">
    <location>
        <begin position="198"/>
        <end position="220"/>
    </location>
</feature>
<feature type="domain" description="Methyl-accepting transducer" evidence="8">
    <location>
        <begin position="274"/>
        <end position="503"/>
    </location>
</feature>
<evidence type="ECO:0000256" key="3">
    <source>
        <dbReference type="ARBA" id="ARBA00023224"/>
    </source>
</evidence>
<evidence type="ECO:0000256" key="6">
    <source>
        <dbReference type="SAM" id="MobiDB-lite"/>
    </source>
</evidence>
<feature type="transmembrane region" description="Helical" evidence="7">
    <location>
        <begin position="20"/>
        <end position="39"/>
    </location>
</feature>
<evidence type="ECO:0000256" key="2">
    <source>
        <dbReference type="ARBA" id="ARBA00022481"/>
    </source>
</evidence>
<dbReference type="SMART" id="SM00283">
    <property type="entry name" value="MA"/>
    <property type="match status" value="1"/>
</dbReference>
<dbReference type="AlphaFoldDB" id="A0A4R0YPR0"/>
<dbReference type="FunFam" id="1.10.287.950:FF:000001">
    <property type="entry name" value="Methyl-accepting chemotaxis sensory transducer"/>
    <property type="match status" value="1"/>
</dbReference>
<dbReference type="GO" id="GO:0006935">
    <property type="term" value="P:chemotaxis"/>
    <property type="evidence" value="ECO:0007669"/>
    <property type="project" value="InterPro"/>
</dbReference>
<keyword evidence="7" id="KW-1133">Transmembrane helix</keyword>
<dbReference type="InterPro" id="IPR004090">
    <property type="entry name" value="Chemotax_Me-accpt_rcpt"/>
</dbReference>
<dbReference type="SUPFAM" id="SSF58104">
    <property type="entry name" value="Methyl-accepting chemotaxis protein (MCP) signaling domain"/>
    <property type="match status" value="1"/>
</dbReference>
<dbReference type="GO" id="GO:0004888">
    <property type="term" value="F:transmembrane signaling receptor activity"/>
    <property type="evidence" value="ECO:0007669"/>
    <property type="project" value="InterPro"/>
</dbReference>
<keyword evidence="12" id="KW-1185">Reference proteome</keyword>
<dbReference type="PROSITE" id="PS50111">
    <property type="entry name" value="CHEMOTAXIS_TRANSDUC_2"/>
    <property type="match status" value="1"/>
</dbReference>
<proteinExistence type="inferred from homology"/>
<evidence type="ECO:0000256" key="5">
    <source>
        <dbReference type="PROSITE-ProRule" id="PRU00284"/>
    </source>
</evidence>
<protein>
    <submittedName>
        <fullName evidence="11">HAMP domain-containing protein</fullName>
    </submittedName>
</protein>
<dbReference type="InterPro" id="IPR051310">
    <property type="entry name" value="MCP_chemotaxis"/>
</dbReference>
<dbReference type="InterPro" id="IPR024478">
    <property type="entry name" value="HlyB_4HB_MCP"/>
</dbReference>
<comment type="caution">
    <text evidence="11">The sequence shown here is derived from an EMBL/GenBank/DDBJ whole genome shotgun (WGS) entry which is preliminary data.</text>
</comment>
<dbReference type="GO" id="GO:0005886">
    <property type="term" value="C:plasma membrane"/>
    <property type="evidence" value="ECO:0007669"/>
    <property type="project" value="TreeGrafter"/>
</dbReference>
<evidence type="ECO:0000313" key="12">
    <source>
        <dbReference type="Proteomes" id="UP000291822"/>
    </source>
</evidence>
<evidence type="ECO:0000256" key="4">
    <source>
        <dbReference type="ARBA" id="ARBA00029447"/>
    </source>
</evidence>
<dbReference type="InterPro" id="IPR004089">
    <property type="entry name" value="MCPsignal_dom"/>
</dbReference>
<name>A0A4R0YPR0_9GAMM</name>
<evidence type="ECO:0000259" key="8">
    <source>
        <dbReference type="PROSITE" id="PS50111"/>
    </source>
</evidence>
<evidence type="ECO:0000313" key="11">
    <source>
        <dbReference type="EMBL" id="TCI06761.1"/>
    </source>
</evidence>
<feature type="region of interest" description="Disordered" evidence="6">
    <location>
        <begin position="550"/>
        <end position="570"/>
    </location>
</feature>
<evidence type="ECO:0000256" key="1">
    <source>
        <dbReference type="ARBA" id="ARBA00004370"/>
    </source>
</evidence>
<keyword evidence="3 5" id="KW-0807">Transducer</keyword>
<feature type="domain" description="T-SNARE coiled-coil homology" evidence="9">
    <location>
        <begin position="433"/>
        <end position="495"/>
    </location>
</feature>
<dbReference type="SMART" id="SM00304">
    <property type="entry name" value="HAMP"/>
    <property type="match status" value="1"/>
</dbReference>
<evidence type="ECO:0000259" key="9">
    <source>
        <dbReference type="PROSITE" id="PS50192"/>
    </source>
</evidence>
<dbReference type="CDD" id="cd11386">
    <property type="entry name" value="MCP_signal"/>
    <property type="match status" value="1"/>
</dbReference>
<feature type="region of interest" description="Disordered" evidence="6">
    <location>
        <begin position="284"/>
        <end position="314"/>
    </location>
</feature>
<evidence type="ECO:0000256" key="7">
    <source>
        <dbReference type="SAM" id="Phobius"/>
    </source>
</evidence>
<dbReference type="PANTHER" id="PTHR43531">
    <property type="entry name" value="PROTEIN ICFG"/>
    <property type="match status" value="1"/>
</dbReference>
<accession>A0A4R0YPR0</accession>
<dbReference type="Pfam" id="PF00672">
    <property type="entry name" value="HAMP"/>
    <property type="match status" value="1"/>
</dbReference>
<dbReference type="PRINTS" id="PR00260">
    <property type="entry name" value="CHEMTRNSDUCR"/>
</dbReference>
<gene>
    <name evidence="11" type="ORF">EZM97_29455</name>
</gene>
<dbReference type="Gene3D" id="1.10.287.950">
    <property type="entry name" value="Methyl-accepting chemotaxis protein"/>
    <property type="match status" value="1"/>
</dbReference>
<dbReference type="Proteomes" id="UP000291822">
    <property type="component" value="Unassembled WGS sequence"/>
</dbReference>
<organism evidence="11 12">
    <name type="scientific">Dyella soli</name>
    <dbReference type="NCBI Taxonomy" id="522319"/>
    <lineage>
        <taxon>Bacteria</taxon>
        <taxon>Pseudomonadati</taxon>
        <taxon>Pseudomonadota</taxon>
        <taxon>Gammaproteobacteria</taxon>
        <taxon>Lysobacterales</taxon>
        <taxon>Rhodanobacteraceae</taxon>
        <taxon>Dyella</taxon>
    </lineage>
</organism>
<reference evidence="11 12" key="1">
    <citation type="submission" date="2019-02" db="EMBL/GenBank/DDBJ databases">
        <title>Dyella amyloliquefaciens sp. nov., isolated from forest soil.</title>
        <authorList>
            <person name="Gao Z.-H."/>
            <person name="Qiu L.-H."/>
        </authorList>
    </citation>
    <scope>NUCLEOTIDE SEQUENCE [LARGE SCALE GENOMIC DNA]</scope>
    <source>
        <strain evidence="11 12">KACC 12747</strain>
    </source>
</reference>
<comment type="similarity">
    <text evidence="4">Belongs to the methyl-accepting chemotaxis (MCP) protein family.</text>
</comment>